<dbReference type="GO" id="GO:0016020">
    <property type="term" value="C:membrane"/>
    <property type="evidence" value="ECO:0007669"/>
    <property type="project" value="InterPro"/>
</dbReference>
<dbReference type="Pfam" id="PF00005">
    <property type="entry name" value="ABC_tran"/>
    <property type="match status" value="1"/>
</dbReference>
<dbReference type="STRING" id="525904.Tter_2802"/>
<dbReference type="PANTHER" id="PTHR46743:SF2">
    <property type="entry name" value="TEICHOIC ACIDS EXPORT ATP-BINDING PROTEIN TAGH"/>
    <property type="match status" value="1"/>
</dbReference>
<sequence length="439" mass="47966">MGELAIQAHGLGKRYFIGERQRYKALRDTLAQSMSIPIRAIGTLAGRARGSVGSKYRPEFWAIRDVSFEIKQGEVVGIVGRNGAGKSTLLKVLSRITEPTAGYAMIHGRVGSLLEVGTGFHPELTGRENIYLNGAVLGMPKSEIERKFDEIVEFAEVSKFLDTPVKHYSSGMYLRLAFAVAAHLEPEILLVDEVLAVGDAAFQKKCLGKMSDVARAGRTVLFVSHNMEAILNLCQRTILLESGTVSADGDTRQVIEGYLKAVMESASIPLAERTDRKGNQRLKFTGVTVVDAVTGEPLPQPMTGQAIKLLLHYRSSDGRPLRNVHVSMPIHGMYDEKLFHLASNTSGSDFEEVPPEGTFECFIPRLPLQPGRYTFNVYSRVGSDLADWVQGAGILDVAPGDFFGSGRLPPANQGSVLVEHRWQVSAPERLFVLSGDPGL</sequence>
<dbReference type="Proteomes" id="UP000000323">
    <property type="component" value="Chromosome 2"/>
</dbReference>
<dbReference type="SMART" id="SM00382">
    <property type="entry name" value="AAA"/>
    <property type="match status" value="1"/>
</dbReference>
<dbReference type="Gene3D" id="3.40.50.300">
    <property type="entry name" value="P-loop containing nucleotide triphosphate hydrolases"/>
    <property type="match status" value="1"/>
</dbReference>
<dbReference type="PANTHER" id="PTHR46743">
    <property type="entry name" value="TEICHOIC ACIDS EXPORT ATP-BINDING PROTEIN TAGH"/>
    <property type="match status" value="1"/>
</dbReference>
<reference evidence="7" key="1">
    <citation type="journal article" date="2010" name="Stand. Genomic Sci.">
        <title>Complete genome sequence of 'Thermobaculum terrenum' type strain (YNP1).</title>
        <authorList>
            <person name="Kiss H."/>
            <person name="Cleland D."/>
            <person name="Lapidus A."/>
            <person name="Lucas S."/>
            <person name="Glavina Del Rio T."/>
            <person name="Nolan M."/>
            <person name="Tice H."/>
            <person name="Han C."/>
            <person name="Goodwin L."/>
            <person name="Pitluck S."/>
            <person name="Liolios K."/>
            <person name="Ivanova N."/>
            <person name="Mavromatis K."/>
            <person name="Ovchinnikova G."/>
            <person name="Pati A."/>
            <person name="Chen A."/>
            <person name="Palaniappan K."/>
            <person name="Land M."/>
            <person name="Hauser L."/>
            <person name="Chang Y."/>
            <person name="Jeffries C."/>
            <person name="Lu M."/>
            <person name="Brettin T."/>
            <person name="Detter J."/>
            <person name="Goker M."/>
            <person name="Tindall B."/>
            <person name="Beck B."/>
            <person name="McDermott T."/>
            <person name="Woyke T."/>
            <person name="Bristow J."/>
            <person name="Eisen J."/>
            <person name="Markowitz V."/>
            <person name="Hugenholtz P."/>
            <person name="Kyrpides N."/>
            <person name="Klenk H."/>
            <person name="Cheng J."/>
        </authorList>
    </citation>
    <scope>NUCLEOTIDE SEQUENCE [LARGE SCALE GENOMIC DNA]</scope>
    <source>
        <strain evidence="7">ATCC BAA-798 / YNP1</strain>
    </source>
</reference>
<dbReference type="HOGENOM" id="CLU_000604_101_4_0"/>
<dbReference type="InterPro" id="IPR003593">
    <property type="entry name" value="AAA+_ATPase"/>
</dbReference>
<dbReference type="eggNOG" id="COG1134">
    <property type="taxonomic scope" value="Bacteria"/>
</dbReference>
<dbReference type="AlphaFoldDB" id="D1CIW6"/>
<protein>
    <submittedName>
        <fullName evidence="6">ABC transporter related protein</fullName>
    </submittedName>
</protein>
<evidence type="ECO:0000256" key="4">
    <source>
        <dbReference type="ARBA" id="ARBA00022840"/>
    </source>
</evidence>
<dbReference type="RefSeq" id="WP_012876717.1">
    <property type="nucleotide sequence ID" value="NC_013526.1"/>
</dbReference>
<dbReference type="EMBL" id="CP001826">
    <property type="protein sequence ID" value="ACZ43686.1"/>
    <property type="molecule type" value="Genomic_DNA"/>
</dbReference>
<dbReference type="InterPro" id="IPR015860">
    <property type="entry name" value="ABC_transpr_TagH-like"/>
</dbReference>
<dbReference type="PROSITE" id="PS50893">
    <property type="entry name" value="ABC_TRANSPORTER_2"/>
    <property type="match status" value="1"/>
</dbReference>
<proteinExistence type="inferred from homology"/>
<dbReference type="InterPro" id="IPR003439">
    <property type="entry name" value="ABC_transporter-like_ATP-bd"/>
</dbReference>
<dbReference type="Gene3D" id="2.70.50.60">
    <property type="entry name" value="abc- transporter (atp binding component) like domain"/>
    <property type="match status" value="1"/>
</dbReference>
<accession>D1CIW6</accession>
<name>D1CIW6_THET1</name>
<keyword evidence="3" id="KW-0547">Nucleotide-binding</keyword>
<dbReference type="InterPro" id="IPR029439">
    <property type="entry name" value="Wzt_C"/>
</dbReference>
<comment type="similarity">
    <text evidence="1">Belongs to the ABC transporter superfamily.</text>
</comment>
<dbReference type="CDD" id="cd10147">
    <property type="entry name" value="Wzt_C-like"/>
    <property type="match status" value="1"/>
</dbReference>
<keyword evidence="2" id="KW-0813">Transport</keyword>
<evidence type="ECO:0000259" key="5">
    <source>
        <dbReference type="PROSITE" id="PS50893"/>
    </source>
</evidence>
<dbReference type="InterPro" id="IPR027417">
    <property type="entry name" value="P-loop_NTPase"/>
</dbReference>
<dbReference type="GO" id="GO:0016887">
    <property type="term" value="F:ATP hydrolysis activity"/>
    <property type="evidence" value="ECO:0007669"/>
    <property type="project" value="InterPro"/>
</dbReference>
<keyword evidence="7" id="KW-1185">Reference proteome</keyword>
<organism evidence="6 7">
    <name type="scientific">Thermobaculum terrenum (strain ATCC BAA-798 / CCMEE 7001 / YNP1)</name>
    <dbReference type="NCBI Taxonomy" id="525904"/>
    <lineage>
        <taxon>Bacteria</taxon>
        <taxon>Bacillati</taxon>
        <taxon>Chloroflexota</taxon>
        <taxon>Chloroflexia</taxon>
        <taxon>Candidatus Thermobaculales</taxon>
        <taxon>Candidatus Thermobaculaceae</taxon>
        <taxon>Thermobaculum</taxon>
    </lineage>
</organism>
<evidence type="ECO:0000313" key="7">
    <source>
        <dbReference type="Proteomes" id="UP000000323"/>
    </source>
</evidence>
<evidence type="ECO:0000256" key="1">
    <source>
        <dbReference type="ARBA" id="ARBA00005417"/>
    </source>
</evidence>
<dbReference type="GO" id="GO:0005524">
    <property type="term" value="F:ATP binding"/>
    <property type="evidence" value="ECO:0007669"/>
    <property type="project" value="UniProtKB-KW"/>
</dbReference>
<evidence type="ECO:0000256" key="3">
    <source>
        <dbReference type="ARBA" id="ARBA00022741"/>
    </source>
</evidence>
<evidence type="ECO:0000256" key="2">
    <source>
        <dbReference type="ARBA" id="ARBA00022448"/>
    </source>
</evidence>
<dbReference type="CDD" id="cd03220">
    <property type="entry name" value="ABC_KpsT_Wzt"/>
    <property type="match status" value="1"/>
</dbReference>
<dbReference type="GO" id="GO:0140359">
    <property type="term" value="F:ABC-type transporter activity"/>
    <property type="evidence" value="ECO:0007669"/>
    <property type="project" value="InterPro"/>
</dbReference>
<keyword evidence="4" id="KW-0067">ATP-binding</keyword>
<dbReference type="SUPFAM" id="SSF52540">
    <property type="entry name" value="P-loop containing nucleoside triphosphate hydrolases"/>
    <property type="match status" value="1"/>
</dbReference>
<gene>
    <name evidence="6" type="ordered locus">Tter_2802</name>
</gene>
<dbReference type="InterPro" id="IPR050683">
    <property type="entry name" value="Bact_Polysacc_Export_ATP-bd"/>
</dbReference>
<feature type="domain" description="ABC transporter" evidence="5">
    <location>
        <begin position="48"/>
        <end position="267"/>
    </location>
</feature>
<dbReference type="KEGG" id="ttr:Tter_2802"/>
<evidence type="ECO:0000313" key="6">
    <source>
        <dbReference type="EMBL" id="ACZ43686.1"/>
    </source>
</evidence>
<dbReference type="Pfam" id="PF14524">
    <property type="entry name" value="Wzt_C"/>
    <property type="match status" value="1"/>
</dbReference>